<keyword evidence="5" id="KW-0813">Transport</keyword>
<accession>A0A1F6GBD9</accession>
<feature type="transmembrane region" description="Helical" evidence="5">
    <location>
        <begin position="238"/>
        <end position="262"/>
    </location>
</feature>
<keyword evidence="5" id="KW-1003">Cell membrane</keyword>
<evidence type="ECO:0000313" key="8">
    <source>
        <dbReference type="Proteomes" id="UP000178449"/>
    </source>
</evidence>
<comment type="similarity">
    <text evidence="5">Belongs to the ABC-2 integral membrane protein family.</text>
</comment>
<evidence type="ECO:0000256" key="1">
    <source>
        <dbReference type="ARBA" id="ARBA00004141"/>
    </source>
</evidence>
<name>A0A1F6GBD9_9PROT</name>
<dbReference type="PANTHER" id="PTHR43027">
    <property type="entry name" value="DOXORUBICIN RESISTANCE ABC TRANSPORTER PERMEASE PROTEIN DRRC-RELATED"/>
    <property type="match status" value="1"/>
</dbReference>
<gene>
    <name evidence="7" type="ORF">A2527_04780</name>
</gene>
<evidence type="ECO:0000256" key="3">
    <source>
        <dbReference type="ARBA" id="ARBA00022989"/>
    </source>
</evidence>
<organism evidence="7 8">
    <name type="scientific">Candidatus Lambdaproteobacteria bacterium RIFOXYD2_FULL_50_16</name>
    <dbReference type="NCBI Taxonomy" id="1817772"/>
    <lineage>
        <taxon>Bacteria</taxon>
        <taxon>Pseudomonadati</taxon>
        <taxon>Pseudomonadota</taxon>
        <taxon>Candidatus Lambdaproteobacteria</taxon>
    </lineage>
</organism>
<evidence type="ECO:0000256" key="2">
    <source>
        <dbReference type="ARBA" id="ARBA00022692"/>
    </source>
</evidence>
<comment type="caution">
    <text evidence="7">The sequence shown here is derived from an EMBL/GenBank/DDBJ whole genome shotgun (WGS) entry which is preliminary data.</text>
</comment>
<dbReference type="InterPro" id="IPR047817">
    <property type="entry name" value="ABC2_TM_bact-type"/>
</dbReference>
<evidence type="ECO:0000313" key="7">
    <source>
        <dbReference type="EMBL" id="OGG95425.1"/>
    </source>
</evidence>
<dbReference type="Pfam" id="PF01061">
    <property type="entry name" value="ABC2_membrane"/>
    <property type="match status" value="1"/>
</dbReference>
<dbReference type="EMBL" id="MFNE01000023">
    <property type="protein sequence ID" value="OGG95425.1"/>
    <property type="molecule type" value="Genomic_DNA"/>
</dbReference>
<feature type="transmembrane region" description="Helical" evidence="5">
    <location>
        <begin position="210"/>
        <end position="232"/>
    </location>
</feature>
<dbReference type="InterPro" id="IPR013525">
    <property type="entry name" value="ABC2_TM"/>
</dbReference>
<dbReference type="GO" id="GO:0140359">
    <property type="term" value="F:ABC-type transporter activity"/>
    <property type="evidence" value="ECO:0007669"/>
    <property type="project" value="InterPro"/>
</dbReference>
<dbReference type="InterPro" id="IPR052902">
    <property type="entry name" value="ABC-2_transporter"/>
</dbReference>
<feature type="transmembrane region" description="Helical" evidence="5">
    <location>
        <begin position="274"/>
        <end position="292"/>
    </location>
</feature>
<reference evidence="7 8" key="1">
    <citation type="journal article" date="2016" name="Nat. Commun.">
        <title>Thousands of microbial genomes shed light on interconnected biogeochemical processes in an aquifer system.</title>
        <authorList>
            <person name="Anantharaman K."/>
            <person name="Brown C.T."/>
            <person name="Hug L.A."/>
            <person name="Sharon I."/>
            <person name="Castelle C.J."/>
            <person name="Probst A.J."/>
            <person name="Thomas B.C."/>
            <person name="Singh A."/>
            <person name="Wilkins M.J."/>
            <person name="Karaoz U."/>
            <person name="Brodie E.L."/>
            <person name="Williams K.H."/>
            <person name="Hubbard S.S."/>
            <person name="Banfield J.F."/>
        </authorList>
    </citation>
    <scope>NUCLEOTIDE SEQUENCE [LARGE SCALE GENOMIC DNA]</scope>
</reference>
<keyword evidence="4 5" id="KW-0472">Membrane</keyword>
<proteinExistence type="inferred from homology"/>
<dbReference type="GO" id="GO:0005886">
    <property type="term" value="C:plasma membrane"/>
    <property type="evidence" value="ECO:0007669"/>
    <property type="project" value="UniProtKB-SubCell"/>
</dbReference>
<dbReference type="AlphaFoldDB" id="A0A1F6GBD9"/>
<dbReference type="PANTHER" id="PTHR43027:SF2">
    <property type="entry name" value="TRANSPORT PERMEASE PROTEIN"/>
    <property type="match status" value="1"/>
</dbReference>
<protein>
    <recommendedName>
        <fullName evidence="5">Transport permease protein</fullName>
    </recommendedName>
</protein>
<sequence length="353" mass="39366">MMFQLMSSQFKIFIREPGVLFWVFGFPILMAWVLGIAFSGDQPKEHIVALVGGSTQLEALVAQGRLSKTGPDLELKIEGLGNELVKLRPLEESEALSSLRRGNLELILEERAGELVYRFDPRSEAAKGVFLLLSRGLNQQAQTRPERVEVISAKGGRYIDFLIPGLMAMGVMNSCIWGIGWATIELRMKKLLRRMVATPMPRYALFMAQFFNRVLISSLETAILFFFAWMYFDITLQGSFALFLLLMLCGNLAFAGIAVLMASRTANTTVGSGLVNLVTMPMMILSGVFFSYHNFPEWSWPVLSHLPLSLLADGMRAIMHEGAGLAQVGVKMGLLVFTGLVTFWGGLKLFKWY</sequence>
<feature type="transmembrane region" description="Helical" evidence="5">
    <location>
        <begin position="20"/>
        <end position="38"/>
    </location>
</feature>
<feature type="domain" description="ABC transmembrane type-2" evidence="6">
    <location>
        <begin position="127"/>
        <end position="353"/>
    </location>
</feature>
<evidence type="ECO:0000256" key="4">
    <source>
        <dbReference type="ARBA" id="ARBA00023136"/>
    </source>
</evidence>
<keyword evidence="3 5" id="KW-1133">Transmembrane helix</keyword>
<dbReference type="Proteomes" id="UP000178449">
    <property type="component" value="Unassembled WGS sequence"/>
</dbReference>
<dbReference type="PROSITE" id="PS51012">
    <property type="entry name" value="ABC_TM2"/>
    <property type="match status" value="1"/>
</dbReference>
<keyword evidence="2 5" id="KW-0812">Transmembrane</keyword>
<evidence type="ECO:0000259" key="6">
    <source>
        <dbReference type="PROSITE" id="PS51012"/>
    </source>
</evidence>
<feature type="transmembrane region" description="Helical" evidence="5">
    <location>
        <begin position="161"/>
        <end position="184"/>
    </location>
</feature>
<dbReference type="STRING" id="1817772.A2527_04780"/>
<comment type="subcellular location">
    <subcellularLocation>
        <location evidence="5">Cell inner membrane</location>
        <topology evidence="5">Multi-pass membrane protein</topology>
    </subcellularLocation>
    <subcellularLocation>
        <location evidence="1">Membrane</location>
        <topology evidence="1">Multi-pass membrane protein</topology>
    </subcellularLocation>
</comment>
<feature type="transmembrane region" description="Helical" evidence="5">
    <location>
        <begin position="328"/>
        <end position="347"/>
    </location>
</feature>
<evidence type="ECO:0000256" key="5">
    <source>
        <dbReference type="RuleBase" id="RU361157"/>
    </source>
</evidence>